<comment type="caution">
    <text evidence="2">The sequence shown here is derived from an EMBL/GenBank/DDBJ whole genome shotgun (WGS) entry which is preliminary data.</text>
</comment>
<organism evidence="2 3">
    <name type="scientific">Yinghuangia soli</name>
    <dbReference type="NCBI Taxonomy" id="2908204"/>
    <lineage>
        <taxon>Bacteria</taxon>
        <taxon>Bacillati</taxon>
        <taxon>Actinomycetota</taxon>
        <taxon>Actinomycetes</taxon>
        <taxon>Kitasatosporales</taxon>
        <taxon>Streptomycetaceae</taxon>
        <taxon>Yinghuangia</taxon>
    </lineage>
</organism>
<gene>
    <name evidence="2" type="ORF">LZ495_01330</name>
</gene>
<dbReference type="Proteomes" id="UP001165378">
    <property type="component" value="Unassembled WGS sequence"/>
</dbReference>
<protein>
    <submittedName>
        <fullName evidence="2">Uncharacterized protein</fullName>
    </submittedName>
</protein>
<dbReference type="EMBL" id="JAKFHA010000001">
    <property type="protein sequence ID" value="MCF2525869.1"/>
    <property type="molecule type" value="Genomic_DNA"/>
</dbReference>
<dbReference type="RefSeq" id="WP_235049889.1">
    <property type="nucleotide sequence ID" value="NZ_JAKFHA010000001.1"/>
</dbReference>
<sequence>MTVAVSEDDGQYYLTGTIRGRSTARVPLGRWYKKVGAHWFGVDDAFVEPTVVRAYYDPTLDKAARAEMAKEADVEGGRVVQFVGYMQFMQLKFLGIPIPPDIYGGRLADRKPYSDASHNVIDFMGPADAYVRGFLMPFYAYNALLSDGTLTTQEQFYTAPLTNGSLYSPLDRGTGQSLVASLAAEIAPGLVTRGQVERALEGLDPVLVITPTSEEAGLEPYRIALNRLETEPLPDETTPWLAGLDESQIDAQVIGDYILLTLPDPEDFRDTVVVSALPNRTDIWVYVLSNYDTDDMAGGAGRDMLWRVREYLLEQERTPVSRPGLRPPAGRGSTGLTTAPYRLDDGPALQLRYWTMPVALRHGPDTRRMPNHVMFDGITWSAYLSFDQDSGQIALTRIQEPVRSPTFDLRSALDQYIVAVGAGSRGRIDTSNFTKAAMKREAFNTGPRLRMVNASGTDV</sequence>
<dbReference type="AlphaFoldDB" id="A0AA41U182"/>
<keyword evidence="3" id="KW-1185">Reference proteome</keyword>
<name>A0AA41U182_9ACTN</name>
<evidence type="ECO:0000256" key="1">
    <source>
        <dbReference type="SAM" id="MobiDB-lite"/>
    </source>
</evidence>
<proteinExistence type="predicted"/>
<evidence type="ECO:0000313" key="2">
    <source>
        <dbReference type="EMBL" id="MCF2525869.1"/>
    </source>
</evidence>
<reference evidence="2" key="1">
    <citation type="submission" date="2022-01" db="EMBL/GenBank/DDBJ databases">
        <title>Genome-Based Taxonomic Classification of the Phylum Actinobacteria.</title>
        <authorList>
            <person name="Gao Y."/>
        </authorList>
    </citation>
    <scope>NUCLEOTIDE SEQUENCE</scope>
    <source>
        <strain evidence="2">KLBMP 8922</strain>
    </source>
</reference>
<evidence type="ECO:0000313" key="3">
    <source>
        <dbReference type="Proteomes" id="UP001165378"/>
    </source>
</evidence>
<feature type="region of interest" description="Disordered" evidence="1">
    <location>
        <begin position="318"/>
        <end position="339"/>
    </location>
</feature>
<accession>A0AA41U182</accession>